<dbReference type="Gene3D" id="1.20.1250.20">
    <property type="entry name" value="MFS general substrate transporter like domains"/>
    <property type="match status" value="2"/>
</dbReference>
<dbReference type="PROSITE" id="PS50850">
    <property type="entry name" value="MFS"/>
    <property type="match status" value="1"/>
</dbReference>
<dbReference type="EMBL" id="CP016023">
    <property type="protein sequence ID" value="ANJ75110.1"/>
    <property type="molecule type" value="Genomic_DNA"/>
</dbReference>
<dbReference type="SUPFAM" id="SSF103473">
    <property type="entry name" value="MFS general substrate transporter"/>
    <property type="match status" value="1"/>
</dbReference>
<dbReference type="InterPro" id="IPR020846">
    <property type="entry name" value="MFS_dom"/>
</dbReference>
<dbReference type="InterPro" id="IPR050382">
    <property type="entry name" value="MFS_Na/Anion_cotransporter"/>
</dbReference>
<dbReference type="AlphaFoldDB" id="A0A192A3Q5"/>
<sequence length="421" mass="44628">MNSSAQRWFGVVVLFLVVAISYIDRINIAVLITQHDFLQHVGLAANDRSGQGLLATAFMAGYGLSAIVFTPFCAALFGVRRSLIYGLALWGAITMVSPWFNSYMELLTSRFVLGFAEGPLFSLGASYIKAHFDSRESGKPNAIFNMGTGVGLAVGYPLVGYAIASADWEASFHLLGLLNLLLGIPLVLAFVRMPARYAAIPKPESLPAALSTVGEMFRGAFHTRHILTMTVLTAAFLSYLWGSSNWLPTYLKEARGFSLREMGWMASMPQYAAVLGVLLGGLLLDLIPRRRIPLIFVFGSLGVAVAVLLAINSTDRYAAAYWLTAASLCWGLQSPAIPSTVQFNAKSEHVACAFGVTNGVGSLVAGFMPAIMGVVIGLGGGGGLAAGFGSLVGTQLIVLLCGLALLRNGEAVTRAVPDAAH</sequence>
<organism evidence="5 6">
    <name type="scientific">Ralstonia insidiosa</name>
    <dbReference type="NCBI Taxonomy" id="190721"/>
    <lineage>
        <taxon>Bacteria</taxon>
        <taxon>Pseudomonadati</taxon>
        <taxon>Pseudomonadota</taxon>
        <taxon>Betaproteobacteria</taxon>
        <taxon>Burkholderiales</taxon>
        <taxon>Burkholderiaceae</taxon>
        <taxon>Ralstonia</taxon>
    </lineage>
</organism>
<evidence type="ECO:0000256" key="2">
    <source>
        <dbReference type="ARBA" id="ARBA00022692"/>
    </source>
</evidence>
<evidence type="ECO:0000256" key="4">
    <source>
        <dbReference type="ARBA" id="ARBA00023136"/>
    </source>
</evidence>
<dbReference type="InterPro" id="IPR011701">
    <property type="entry name" value="MFS"/>
</dbReference>
<keyword evidence="2" id="KW-0812">Transmembrane</keyword>
<dbReference type="InterPro" id="IPR036259">
    <property type="entry name" value="MFS_trans_sf"/>
</dbReference>
<proteinExistence type="predicted"/>
<name>A0A192A3Q5_9RALS</name>
<keyword evidence="4" id="KW-0472">Membrane</keyword>
<protein>
    <submittedName>
        <fullName evidence="5">MFS transporter</fullName>
    </submittedName>
</protein>
<dbReference type="PANTHER" id="PTHR11662:SF399">
    <property type="entry name" value="FI19708P1-RELATED"/>
    <property type="match status" value="1"/>
</dbReference>
<dbReference type="GeneID" id="61528617"/>
<dbReference type="Pfam" id="PF07690">
    <property type="entry name" value="MFS_1"/>
    <property type="match status" value="1"/>
</dbReference>
<evidence type="ECO:0000256" key="3">
    <source>
        <dbReference type="ARBA" id="ARBA00022989"/>
    </source>
</evidence>
<evidence type="ECO:0000313" key="5">
    <source>
        <dbReference type="EMBL" id="ANJ75110.1"/>
    </source>
</evidence>
<keyword evidence="6" id="KW-1185">Reference proteome</keyword>
<dbReference type="RefSeq" id="WP_064807454.1">
    <property type="nucleotide sequence ID" value="NZ_CP016023.1"/>
</dbReference>
<dbReference type="GO" id="GO:0016020">
    <property type="term" value="C:membrane"/>
    <property type="evidence" value="ECO:0007669"/>
    <property type="project" value="UniProtKB-SubCell"/>
</dbReference>
<gene>
    <name evidence="5" type="ORF">A9Y76_21500</name>
</gene>
<keyword evidence="3" id="KW-1133">Transmembrane helix</keyword>
<dbReference type="PANTHER" id="PTHR11662">
    <property type="entry name" value="SOLUTE CARRIER FAMILY 17"/>
    <property type="match status" value="1"/>
</dbReference>
<comment type="subcellular location">
    <subcellularLocation>
        <location evidence="1">Membrane</location>
        <topology evidence="1">Multi-pass membrane protein</topology>
    </subcellularLocation>
</comment>
<evidence type="ECO:0000313" key="6">
    <source>
        <dbReference type="Proteomes" id="UP000078572"/>
    </source>
</evidence>
<dbReference type="GO" id="GO:0022857">
    <property type="term" value="F:transmembrane transporter activity"/>
    <property type="evidence" value="ECO:0007669"/>
    <property type="project" value="InterPro"/>
</dbReference>
<accession>A0A192A3Q5</accession>
<evidence type="ECO:0000256" key="1">
    <source>
        <dbReference type="ARBA" id="ARBA00004141"/>
    </source>
</evidence>
<reference evidence="6" key="1">
    <citation type="submission" date="2016-06" db="EMBL/GenBank/DDBJ databases">
        <authorList>
            <person name="Xu Y."/>
            <person name="Nagy A."/>
            <person name="Yan X."/>
            <person name="Kim S.W."/>
            <person name="Haley B."/>
            <person name="Liu N.T."/>
            <person name="Nou X."/>
        </authorList>
    </citation>
    <scope>NUCLEOTIDE SEQUENCE [LARGE SCALE GENOMIC DNA]</scope>
    <source>
        <strain evidence="6">ATCC 49129</strain>
    </source>
</reference>
<dbReference type="OrthoDB" id="8596007at2"/>
<dbReference type="Proteomes" id="UP000078572">
    <property type="component" value="Chromosome 2"/>
</dbReference>
<dbReference type="STRING" id="190721.ACS15_4620"/>